<feature type="compositionally biased region" description="Low complexity" evidence="6">
    <location>
        <begin position="474"/>
        <end position="494"/>
    </location>
</feature>
<dbReference type="SUPFAM" id="SSF56112">
    <property type="entry name" value="Protein kinase-like (PK-like)"/>
    <property type="match status" value="1"/>
</dbReference>
<gene>
    <name evidence="9" type="ORF">A3C17_04420</name>
</gene>
<keyword evidence="7" id="KW-0472">Membrane</keyword>
<dbReference type="GO" id="GO:0005524">
    <property type="term" value="F:ATP binding"/>
    <property type="evidence" value="ECO:0007669"/>
    <property type="project" value="UniProtKB-UniRule"/>
</dbReference>
<dbReference type="GO" id="GO:0004674">
    <property type="term" value="F:protein serine/threonine kinase activity"/>
    <property type="evidence" value="ECO:0007669"/>
    <property type="project" value="TreeGrafter"/>
</dbReference>
<evidence type="ECO:0000313" key="9">
    <source>
        <dbReference type="EMBL" id="OGL71378.1"/>
    </source>
</evidence>
<dbReference type="SMART" id="SM00220">
    <property type="entry name" value="S_TKc"/>
    <property type="match status" value="1"/>
</dbReference>
<feature type="region of interest" description="Disordered" evidence="6">
    <location>
        <begin position="368"/>
        <end position="397"/>
    </location>
</feature>
<dbReference type="InterPro" id="IPR000719">
    <property type="entry name" value="Prot_kinase_dom"/>
</dbReference>
<keyword evidence="7" id="KW-1133">Transmembrane helix</keyword>
<dbReference type="Gene3D" id="1.10.510.10">
    <property type="entry name" value="Transferase(Phosphotransferase) domain 1"/>
    <property type="match status" value="1"/>
</dbReference>
<dbReference type="PANTHER" id="PTHR43289">
    <property type="entry name" value="MITOGEN-ACTIVATED PROTEIN KINASE KINASE KINASE 20-RELATED"/>
    <property type="match status" value="1"/>
</dbReference>
<keyword evidence="2 5" id="KW-0547">Nucleotide-binding</keyword>
<dbReference type="PROSITE" id="PS00107">
    <property type="entry name" value="PROTEIN_KINASE_ATP"/>
    <property type="match status" value="1"/>
</dbReference>
<dbReference type="PANTHER" id="PTHR43289:SF6">
    <property type="entry name" value="SERINE_THREONINE-PROTEIN KINASE NEKL-3"/>
    <property type="match status" value="1"/>
</dbReference>
<feature type="transmembrane region" description="Helical" evidence="7">
    <location>
        <begin position="403"/>
        <end position="427"/>
    </location>
</feature>
<evidence type="ECO:0000313" key="10">
    <source>
        <dbReference type="Proteomes" id="UP000177097"/>
    </source>
</evidence>
<dbReference type="Proteomes" id="UP000177097">
    <property type="component" value="Unassembled WGS sequence"/>
</dbReference>
<keyword evidence="4 5" id="KW-0067">ATP-binding</keyword>
<evidence type="ECO:0000256" key="1">
    <source>
        <dbReference type="ARBA" id="ARBA00022679"/>
    </source>
</evidence>
<organism evidence="9 10">
    <name type="scientific">Candidatus Uhrbacteria bacterium RIFCSPHIGHO2_02_FULL_53_13</name>
    <dbReference type="NCBI Taxonomy" id="1802389"/>
    <lineage>
        <taxon>Bacteria</taxon>
        <taxon>Candidatus Uhriibacteriota</taxon>
    </lineage>
</organism>
<keyword evidence="1" id="KW-0808">Transferase</keyword>
<evidence type="ECO:0000256" key="4">
    <source>
        <dbReference type="ARBA" id="ARBA00022840"/>
    </source>
</evidence>
<proteinExistence type="predicted"/>
<evidence type="ECO:0000256" key="3">
    <source>
        <dbReference type="ARBA" id="ARBA00022777"/>
    </source>
</evidence>
<name>A0A1F7U0N1_9BACT</name>
<dbReference type="InterPro" id="IPR017441">
    <property type="entry name" value="Protein_kinase_ATP_BS"/>
</dbReference>
<evidence type="ECO:0000259" key="8">
    <source>
        <dbReference type="PROSITE" id="PS50011"/>
    </source>
</evidence>
<accession>A0A1F7U0N1</accession>
<protein>
    <recommendedName>
        <fullName evidence="8">Protein kinase domain-containing protein</fullName>
    </recommendedName>
</protein>
<feature type="domain" description="Protein kinase" evidence="8">
    <location>
        <begin position="38"/>
        <end position="317"/>
    </location>
</feature>
<feature type="compositionally biased region" description="Pro residues" evidence="6">
    <location>
        <begin position="507"/>
        <end position="517"/>
    </location>
</feature>
<dbReference type="Pfam" id="PF00069">
    <property type="entry name" value="Pkinase"/>
    <property type="match status" value="1"/>
</dbReference>
<evidence type="ECO:0000256" key="2">
    <source>
        <dbReference type="ARBA" id="ARBA00022741"/>
    </source>
</evidence>
<keyword evidence="3" id="KW-0418">Kinase</keyword>
<dbReference type="InterPro" id="IPR008271">
    <property type="entry name" value="Ser/Thr_kinase_AS"/>
</dbReference>
<keyword evidence="7" id="KW-0812">Transmembrane</keyword>
<dbReference type="AlphaFoldDB" id="A0A1F7U0N1"/>
<dbReference type="CDD" id="cd14014">
    <property type="entry name" value="STKc_PknB_like"/>
    <property type="match status" value="1"/>
</dbReference>
<dbReference type="PROSITE" id="PS50011">
    <property type="entry name" value="PROTEIN_KINASE_DOM"/>
    <property type="match status" value="1"/>
</dbReference>
<dbReference type="InterPro" id="IPR011009">
    <property type="entry name" value="Kinase-like_dom_sf"/>
</dbReference>
<evidence type="ECO:0000256" key="6">
    <source>
        <dbReference type="SAM" id="MobiDB-lite"/>
    </source>
</evidence>
<reference evidence="9 10" key="1">
    <citation type="journal article" date="2016" name="Nat. Commun.">
        <title>Thousands of microbial genomes shed light on interconnected biogeochemical processes in an aquifer system.</title>
        <authorList>
            <person name="Anantharaman K."/>
            <person name="Brown C.T."/>
            <person name="Hug L.A."/>
            <person name="Sharon I."/>
            <person name="Castelle C.J."/>
            <person name="Probst A.J."/>
            <person name="Thomas B.C."/>
            <person name="Singh A."/>
            <person name="Wilkins M.J."/>
            <person name="Karaoz U."/>
            <person name="Brodie E.L."/>
            <person name="Williams K.H."/>
            <person name="Hubbard S.S."/>
            <person name="Banfield J.F."/>
        </authorList>
    </citation>
    <scope>NUCLEOTIDE SEQUENCE [LARGE SCALE GENOMIC DNA]</scope>
</reference>
<dbReference type="Gene3D" id="3.30.200.20">
    <property type="entry name" value="Phosphorylase Kinase, domain 1"/>
    <property type="match status" value="1"/>
</dbReference>
<dbReference type="STRING" id="1802389.A3C17_04420"/>
<sequence>MTDVRVNDTTESEIVFDLGTGDQAVLPSESRRYTFGRYRLIRKLGEGGMATVFLVEQTGEMGFCKEIALKLLHAQLMRDVTQRELFMNEVKLGGLLQHPNLVSMFDCGIEGGQPYYTMEYVDGWSFERILERCTREHVTLPASVIVEIMCAVCDGLYYAHTFERDGQPLNLVHRDIKPANILIGRHGQVKVADFGIAKAASNQSVTQTGIARGTAAYMSPEQTLGHTLDCRSDVFAVAMVLFHALTGKFAFGSDNKNEDPSGQVLPTMQAILRCDHAFAEATLRREHPQFVEVFLQATKKELAKRIASANMLSSELMRVATHLSGPTLREWLSSYSTSLLDRAVAHAGVSAEDLSLFQVTTITPAGEVAAPERLAPPAKRQHPEPKRTRAFTSRPRKPKRRELRIVLALMLSAVAIVMIAVSLLALFDARKQNAPMSEVGGAQSPGTIVPEEPSTGSLAVEATTPTTTPPVVTPPRAMATPTPVPTTPVARATPAPTPRLERTPRAAPTPAPTPVAAPPTFGTVALTSRPIAEVRVDGALVGTTPLLGERLRTGPHTLEFVCEVCTPVSTQTRTVKILEGENPKIFVKF</sequence>
<dbReference type="PROSITE" id="PS00108">
    <property type="entry name" value="PROTEIN_KINASE_ST"/>
    <property type="match status" value="1"/>
</dbReference>
<dbReference type="EMBL" id="MGDX01000014">
    <property type="protein sequence ID" value="OGL71378.1"/>
    <property type="molecule type" value="Genomic_DNA"/>
</dbReference>
<feature type="region of interest" description="Disordered" evidence="6">
    <location>
        <begin position="460"/>
        <end position="520"/>
    </location>
</feature>
<evidence type="ECO:0000256" key="5">
    <source>
        <dbReference type="PROSITE-ProRule" id="PRU10141"/>
    </source>
</evidence>
<feature type="binding site" evidence="5">
    <location>
        <position position="70"/>
    </location>
    <ligand>
        <name>ATP</name>
        <dbReference type="ChEBI" id="CHEBI:30616"/>
    </ligand>
</feature>
<evidence type="ECO:0000256" key="7">
    <source>
        <dbReference type="SAM" id="Phobius"/>
    </source>
</evidence>
<comment type="caution">
    <text evidence="9">The sequence shown here is derived from an EMBL/GenBank/DDBJ whole genome shotgun (WGS) entry which is preliminary data.</text>
</comment>